<evidence type="ECO:0000256" key="6">
    <source>
        <dbReference type="ARBA" id="ARBA00023002"/>
    </source>
</evidence>
<name>A0A8S9A3D5_SORMA</name>
<comment type="cofactor">
    <cofactor evidence="1">
        <name>FAD</name>
        <dbReference type="ChEBI" id="CHEBI:57692"/>
    </cofactor>
</comment>
<dbReference type="InterPro" id="IPR020946">
    <property type="entry name" value="Flavin_mOase-like"/>
</dbReference>
<proteinExistence type="inferred from homology"/>
<dbReference type="FunFam" id="3.50.50.60:FF:000138">
    <property type="entry name" value="Flavin-containing monooxygenase"/>
    <property type="match status" value="1"/>
</dbReference>
<evidence type="ECO:0000256" key="7">
    <source>
        <dbReference type="ARBA" id="ARBA00023033"/>
    </source>
</evidence>
<dbReference type="EMBL" id="NMPR01000004">
    <property type="protein sequence ID" value="KAA8636459.1"/>
    <property type="molecule type" value="Genomic_DNA"/>
</dbReference>
<dbReference type="VEuPathDB" id="FungiDB:SMAC_02604"/>
<dbReference type="PRINTS" id="PR00419">
    <property type="entry name" value="ADXRDTASE"/>
</dbReference>
<accession>A0A8S9A3D5</accession>
<dbReference type="PANTHER" id="PTHR23023">
    <property type="entry name" value="DIMETHYLANILINE MONOOXYGENASE"/>
    <property type="match status" value="1"/>
</dbReference>
<keyword evidence="4" id="KW-0274">FAD</keyword>
<comment type="caution">
    <text evidence="8">The sequence shown here is derived from an EMBL/GenBank/DDBJ whole genome shotgun (WGS) entry which is preliminary data.</text>
</comment>
<evidence type="ECO:0000256" key="3">
    <source>
        <dbReference type="ARBA" id="ARBA00022630"/>
    </source>
</evidence>
<evidence type="ECO:0000256" key="5">
    <source>
        <dbReference type="ARBA" id="ARBA00022857"/>
    </source>
</evidence>
<evidence type="ECO:0000256" key="4">
    <source>
        <dbReference type="ARBA" id="ARBA00022827"/>
    </source>
</evidence>
<sequence>MIASSSEFKTDPLFFLCCHITTPDVMGSTEPKRFDVKRVAIIGAGPSGLAAAKFLIAQKVFEDIVIFERQDEVGGAWYYSKEPTHTLHVPQVSAYCPPDPPLHPEGKPPVFPSPMYEVLHTNIPRHLMQFSDKPFPEDSLIFPSRELVQEYVVDYAKDIRHLIRFSTLVQDVRLRQDSDGRDQWDVDALTLETGEVTTATYDAVVVASGHYYTTFIPDIKNIAEFHKAHPNVITHSKLYRTPEPFANKKVIVVGNSASGIDVAAQISRVSKQPLLMSVHSATPPAHLEWIGGEEVPVIEEFLVEERGVRLEGGRVEKDIDAIVCATGYLFTFPFLKSLQPPLVNDGRRVYGLYRDLIHIDHPTLVFPGLPIKVVPFPFTESQAAIFSRAWANLLPLPSVEEMKKWEDEEAEKRGHAFHVWPKLGDANFINEVHDWILKSGTEGKEPPYWNDELVWQRGIFFKAKLQFEIDGQKAKSLEELGFKYEPEEKESEKKTTTPTETLL</sequence>
<dbReference type="AlphaFoldDB" id="A0A8S9A3D5"/>
<dbReference type="GO" id="GO:0004499">
    <property type="term" value="F:N,N-dimethylaniline monooxygenase activity"/>
    <property type="evidence" value="ECO:0007669"/>
    <property type="project" value="EnsemblFungi"/>
</dbReference>
<dbReference type="Pfam" id="PF13450">
    <property type="entry name" value="NAD_binding_8"/>
    <property type="match status" value="1"/>
</dbReference>
<reference evidence="8 9" key="1">
    <citation type="submission" date="2017-07" db="EMBL/GenBank/DDBJ databases">
        <title>Genome sequence of the Sordaria macrospora wild type strain R19027.</title>
        <authorList>
            <person name="Nowrousian M."/>
            <person name="Teichert I."/>
            <person name="Kueck U."/>
        </authorList>
    </citation>
    <scope>NUCLEOTIDE SEQUENCE [LARGE SCALE GENOMIC DNA]</scope>
    <source>
        <strain evidence="8 9">R19027</strain>
        <tissue evidence="8">Mycelium</tissue>
    </source>
</reference>
<keyword evidence="5" id="KW-0521">NADP</keyword>
<dbReference type="OMA" id="CTGHHFL"/>
<dbReference type="Proteomes" id="UP000433876">
    <property type="component" value="Unassembled WGS sequence"/>
</dbReference>
<evidence type="ECO:0000313" key="9">
    <source>
        <dbReference type="Proteomes" id="UP000433876"/>
    </source>
</evidence>
<dbReference type="Gene3D" id="3.50.50.60">
    <property type="entry name" value="FAD/NAD(P)-binding domain"/>
    <property type="match status" value="2"/>
</dbReference>
<dbReference type="SUPFAM" id="SSF51905">
    <property type="entry name" value="FAD/NAD(P)-binding domain"/>
    <property type="match status" value="2"/>
</dbReference>
<organism evidence="8 9">
    <name type="scientific">Sordaria macrospora</name>
    <dbReference type="NCBI Taxonomy" id="5147"/>
    <lineage>
        <taxon>Eukaryota</taxon>
        <taxon>Fungi</taxon>
        <taxon>Dikarya</taxon>
        <taxon>Ascomycota</taxon>
        <taxon>Pezizomycotina</taxon>
        <taxon>Sordariomycetes</taxon>
        <taxon>Sordariomycetidae</taxon>
        <taxon>Sordariales</taxon>
        <taxon>Sordariaceae</taxon>
        <taxon>Sordaria</taxon>
    </lineage>
</organism>
<evidence type="ECO:0008006" key="10">
    <source>
        <dbReference type="Google" id="ProtNLM"/>
    </source>
</evidence>
<comment type="similarity">
    <text evidence="2">Belongs to the FMO family.</text>
</comment>
<keyword evidence="3" id="KW-0285">Flavoprotein</keyword>
<keyword evidence="7" id="KW-0503">Monooxygenase</keyword>
<dbReference type="GO" id="GO:0071949">
    <property type="term" value="F:FAD binding"/>
    <property type="evidence" value="ECO:0007669"/>
    <property type="project" value="EnsemblFungi"/>
</dbReference>
<dbReference type="Pfam" id="PF00743">
    <property type="entry name" value="FMO-like"/>
    <property type="match status" value="2"/>
</dbReference>
<evidence type="ECO:0000256" key="2">
    <source>
        <dbReference type="ARBA" id="ARBA00009183"/>
    </source>
</evidence>
<keyword evidence="6" id="KW-0560">Oxidoreductase</keyword>
<gene>
    <name evidence="8" type="ORF">SMACR_02604</name>
</gene>
<dbReference type="InterPro" id="IPR036188">
    <property type="entry name" value="FAD/NAD-bd_sf"/>
</dbReference>
<dbReference type="InterPro" id="IPR050346">
    <property type="entry name" value="FMO-like"/>
</dbReference>
<evidence type="ECO:0000256" key="1">
    <source>
        <dbReference type="ARBA" id="ARBA00001974"/>
    </source>
</evidence>
<protein>
    <recommendedName>
        <fullName evidence="10">Thiol-specific monooxygenase</fullName>
    </recommendedName>
</protein>
<evidence type="ECO:0000313" key="8">
    <source>
        <dbReference type="EMBL" id="KAA8636459.1"/>
    </source>
</evidence>
<dbReference type="GO" id="GO:0050661">
    <property type="term" value="F:NADP binding"/>
    <property type="evidence" value="ECO:0007669"/>
    <property type="project" value="InterPro"/>
</dbReference>